<sequence>MSMKFIPKDVYEVLEEICIVFIYSRGSDLRFERIETYFSEIEGGKYVPRTVLVDMEPSALNSIKFGSLGILFKPDNIVSENTSTGNSFAKGHYSEGAEMVDSILEVIREEVEGCDSLQSFQLSHSIRGGTGSGLGTLVALKL</sequence>
<gene>
    <name evidence="9" type="ORF">ECRASSUSDP1_LOCUS3408</name>
</gene>
<dbReference type="Pfam" id="PF00091">
    <property type="entry name" value="Tubulin"/>
    <property type="match status" value="1"/>
</dbReference>
<dbReference type="AlphaFoldDB" id="A0AAD1U669"/>
<dbReference type="Proteomes" id="UP001295684">
    <property type="component" value="Unassembled WGS sequence"/>
</dbReference>
<evidence type="ECO:0000259" key="8">
    <source>
        <dbReference type="SMART" id="SM00864"/>
    </source>
</evidence>
<dbReference type="PRINTS" id="PR01161">
    <property type="entry name" value="TUBULIN"/>
</dbReference>
<name>A0AAD1U669_EUPCR</name>
<accession>A0AAD1U669</accession>
<feature type="domain" description="Tubulin/FtsZ GTPase" evidence="8">
    <location>
        <begin position="34"/>
        <end position="142"/>
    </location>
</feature>
<dbReference type="SUPFAM" id="SSF52490">
    <property type="entry name" value="Tubulin nucleotide-binding domain-like"/>
    <property type="match status" value="1"/>
</dbReference>
<evidence type="ECO:0000256" key="7">
    <source>
        <dbReference type="ARBA" id="ARBA00030446"/>
    </source>
</evidence>
<evidence type="ECO:0000256" key="4">
    <source>
        <dbReference type="ARBA" id="ARBA00022723"/>
    </source>
</evidence>
<keyword evidence="10" id="KW-1185">Reference proteome</keyword>
<dbReference type="SMART" id="SM00864">
    <property type="entry name" value="Tubulin"/>
    <property type="match status" value="1"/>
</dbReference>
<dbReference type="InterPro" id="IPR036525">
    <property type="entry name" value="Tubulin/FtsZ_GTPase_sf"/>
</dbReference>
<keyword evidence="6" id="KW-0342">GTP-binding</keyword>
<evidence type="ECO:0000313" key="9">
    <source>
        <dbReference type="EMBL" id="CAI2362090.1"/>
    </source>
</evidence>
<dbReference type="InterPro" id="IPR003008">
    <property type="entry name" value="Tubulin_FtsZ_GTPase"/>
</dbReference>
<dbReference type="PRINTS" id="PR01163">
    <property type="entry name" value="BETATUBULIN"/>
</dbReference>
<dbReference type="InterPro" id="IPR002453">
    <property type="entry name" value="Beta_tubulin"/>
</dbReference>
<dbReference type="GO" id="GO:0005200">
    <property type="term" value="F:structural constituent of cytoskeleton"/>
    <property type="evidence" value="ECO:0007669"/>
    <property type="project" value="InterPro"/>
</dbReference>
<dbReference type="GO" id="GO:0005874">
    <property type="term" value="C:microtubule"/>
    <property type="evidence" value="ECO:0007669"/>
    <property type="project" value="UniProtKB-KW"/>
</dbReference>
<organism evidence="9 10">
    <name type="scientific">Euplotes crassus</name>
    <dbReference type="NCBI Taxonomy" id="5936"/>
    <lineage>
        <taxon>Eukaryota</taxon>
        <taxon>Sar</taxon>
        <taxon>Alveolata</taxon>
        <taxon>Ciliophora</taxon>
        <taxon>Intramacronucleata</taxon>
        <taxon>Spirotrichea</taxon>
        <taxon>Hypotrichia</taxon>
        <taxon>Euplotida</taxon>
        <taxon>Euplotidae</taxon>
        <taxon>Moneuplotes</taxon>
    </lineage>
</organism>
<keyword evidence="4" id="KW-0479">Metal-binding</keyword>
<evidence type="ECO:0000256" key="2">
    <source>
        <dbReference type="ARBA" id="ARBA00013288"/>
    </source>
</evidence>
<dbReference type="GO" id="GO:0007017">
    <property type="term" value="P:microtubule-based process"/>
    <property type="evidence" value="ECO:0007669"/>
    <property type="project" value="InterPro"/>
</dbReference>
<dbReference type="GO" id="GO:0046872">
    <property type="term" value="F:metal ion binding"/>
    <property type="evidence" value="ECO:0007669"/>
    <property type="project" value="UniProtKB-KW"/>
</dbReference>
<dbReference type="EMBL" id="CAMPGE010003263">
    <property type="protein sequence ID" value="CAI2362090.1"/>
    <property type="molecule type" value="Genomic_DNA"/>
</dbReference>
<dbReference type="PANTHER" id="PTHR11588">
    <property type="entry name" value="TUBULIN"/>
    <property type="match status" value="1"/>
</dbReference>
<evidence type="ECO:0000256" key="6">
    <source>
        <dbReference type="ARBA" id="ARBA00023134"/>
    </source>
</evidence>
<keyword evidence="3" id="KW-0493">Microtubule</keyword>
<dbReference type="InterPro" id="IPR000217">
    <property type="entry name" value="Tubulin"/>
</dbReference>
<proteinExistence type="inferred from homology"/>
<evidence type="ECO:0000256" key="3">
    <source>
        <dbReference type="ARBA" id="ARBA00022701"/>
    </source>
</evidence>
<evidence type="ECO:0000256" key="1">
    <source>
        <dbReference type="ARBA" id="ARBA00009636"/>
    </source>
</evidence>
<evidence type="ECO:0000313" key="10">
    <source>
        <dbReference type="Proteomes" id="UP001295684"/>
    </source>
</evidence>
<keyword evidence="5" id="KW-0547">Nucleotide-binding</keyword>
<protein>
    <recommendedName>
        <fullName evidence="2">Tubulin beta chain</fullName>
    </recommendedName>
    <alternativeName>
        <fullName evidence="7">Beta-tubulin</fullName>
    </alternativeName>
</protein>
<dbReference type="GO" id="GO:0003924">
    <property type="term" value="F:GTPase activity"/>
    <property type="evidence" value="ECO:0007669"/>
    <property type="project" value="InterPro"/>
</dbReference>
<dbReference type="Gene3D" id="3.40.50.1440">
    <property type="entry name" value="Tubulin/FtsZ, GTPase domain"/>
    <property type="match status" value="1"/>
</dbReference>
<reference evidence="9" key="1">
    <citation type="submission" date="2023-07" db="EMBL/GenBank/DDBJ databases">
        <authorList>
            <consortium name="AG Swart"/>
            <person name="Singh M."/>
            <person name="Singh A."/>
            <person name="Seah K."/>
            <person name="Emmerich C."/>
        </authorList>
    </citation>
    <scope>NUCLEOTIDE SEQUENCE</scope>
    <source>
        <strain evidence="9">DP1</strain>
    </source>
</reference>
<comment type="similarity">
    <text evidence="1">Belongs to the tubulin family.</text>
</comment>
<dbReference type="GO" id="GO:0005525">
    <property type="term" value="F:GTP binding"/>
    <property type="evidence" value="ECO:0007669"/>
    <property type="project" value="UniProtKB-KW"/>
</dbReference>
<evidence type="ECO:0000256" key="5">
    <source>
        <dbReference type="ARBA" id="ARBA00022741"/>
    </source>
</evidence>
<comment type="caution">
    <text evidence="9">The sequence shown here is derived from an EMBL/GenBank/DDBJ whole genome shotgun (WGS) entry which is preliminary data.</text>
</comment>